<sequence length="257" mass="28458">MHAAITSQCPVSCFGAPFPTHYILPYADSEQSVLQPILAPEARLQQRPTFLANSSDEFPLRAPPPQRNATPGPSSTRQTPTPPPSSPKLEANDWDLQARYERFPPPAYDPTNLPPPERALIPIQPRPIMGFPTCPTQRIFIRPAPGRFPDDYSSDDDVPWNHTASPAHELPPSNQFIIISSDDEDLDTLEPLQSDPDVPESVSTNSRTPSPPPRPLAFTYRDPSDPLNLDGPDFEWNELSAVDILILGPHHSAAWEL</sequence>
<proteinExistence type="predicted"/>
<gene>
    <name evidence="2" type="ORF">ARMOST_00568</name>
</gene>
<dbReference type="EMBL" id="FUEG01000001">
    <property type="protein sequence ID" value="SJK97316.1"/>
    <property type="molecule type" value="Genomic_DNA"/>
</dbReference>
<keyword evidence="3" id="KW-1185">Reference proteome</keyword>
<feature type="region of interest" description="Disordered" evidence="1">
    <location>
        <begin position="187"/>
        <end position="224"/>
    </location>
</feature>
<feature type="region of interest" description="Disordered" evidence="1">
    <location>
        <begin position="54"/>
        <end position="90"/>
    </location>
</feature>
<feature type="compositionally biased region" description="Low complexity" evidence="1">
    <location>
        <begin position="70"/>
        <end position="79"/>
    </location>
</feature>
<reference evidence="3" key="1">
    <citation type="journal article" date="2017" name="Nat. Ecol. Evol.">
        <title>Genome expansion and lineage-specific genetic innovations in the forest pathogenic fungi Armillaria.</title>
        <authorList>
            <person name="Sipos G."/>
            <person name="Prasanna A.N."/>
            <person name="Walter M.C."/>
            <person name="O'Connor E."/>
            <person name="Balint B."/>
            <person name="Krizsan K."/>
            <person name="Kiss B."/>
            <person name="Hess J."/>
            <person name="Varga T."/>
            <person name="Slot J."/>
            <person name="Riley R."/>
            <person name="Boka B."/>
            <person name="Rigling D."/>
            <person name="Barry K."/>
            <person name="Lee J."/>
            <person name="Mihaltcheva S."/>
            <person name="LaButti K."/>
            <person name="Lipzen A."/>
            <person name="Waldron R."/>
            <person name="Moloney N.M."/>
            <person name="Sperisen C."/>
            <person name="Kredics L."/>
            <person name="Vagvoelgyi C."/>
            <person name="Patrignani A."/>
            <person name="Fitzpatrick D."/>
            <person name="Nagy I."/>
            <person name="Doyle S."/>
            <person name="Anderson J.B."/>
            <person name="Grigoriev I.V."/>
            <person name="Gueldener U."/>
            <person name="Muensterkoetter M."/>
            <person name="Nagy L.G."/>
        </authorList>
    </citation>
    <scope>NUCLEOTIDE SEQUENCE [LARGE SCALE GENOMIC DNA]</scope>
    <source>
        <strain evidence="3">C18/9</strain>
    </source>
</reference>
<evidence type="ECO:0000313" key="2">
    <source>
        <dbReference type="EMBL" id="SJK97316.1"/>
    </source>
</evidence>
<organism evidence="2 3">
    <name type="scientific">Armillaria ostoyae</name>
    <name type="common">Armillaria root rot fungus</name>
    <dbReference type="NCBI Taxonomy" id="47428"/>
    <lineage>
        <taxon>Eukaryota</taxon>
        <taxon>Fungi</taxon>
        <taxon>Dikarya</taxon>
        <taxon>Basidiomycota</taxon>
        <taxon>Agaricomycotina</taxon>
        <taxon>Agaricomycetes</taxon>
        <taxon>Agaricomycetidae</taxon>
        <taxon>Agaricales</taxon>
        <taxon>Marasmiineae</taxon>
        <taxon>Physalacriaceae</taxon>
        <taxon>Armillaria</taxon>
    </lineage>
</organism>
<accession>A0A284QLI5</accession>
<name>A0A284QLI5_ARMOS</name>
<dbReference type="AlphaFoldDB" id="A0A284QLI5"/>
<protein>
    <submittedName>
        <fullName evidence="2">Uncharacterized protein</fullName>
    </submittedName>
</protein>
<evidence type="ECO:0000256" key="1">
    <source>
        <dbReference type="SAM" id="MobiDB-lite"/>
    </source>
</evidence>
<evidence type="ECO:0000313" key="3">
    <source>
        <dbReference type="Proteomes" id="UP000219338"/>
    </source>
</evidence>
<dbReference type="Proteomes" id="UP000219338">
    <property type="component" value="Unassembled WGS sequence"/>
</dbReference>